<accession>A0A804N8C3</accession>
<feature type="region of interest" description="Disordered" evidence="1">
    <location>
        <begin position="177"/>
        <end position="197"/>
    </location>
</feature>
<dbReference type="Proteomes" id="UP000007305">
    <property type="component" value="Chromosome 3"/>
</dbReference>
<dbReference type="EnsemblPlants" id="Zm00001eb142760_T002">
    <property type="protein sequence ID" value="Zm00001eb142760_P002"/>
    <property type="gene ID" value="Zm00001eb142760"/>
</dbReference>
<reference evidence="2" key="3">
    <citation type="submission" date="2021-05" db="UniProtKB">
        <authorList>
            <consortium name="EnsemblPlants"/>
        </authorList>
    </citation>
    <scope>IDENTIFICATION</scope>
    <source>
        <strain evidence="2">cv. B73</strain>
    </source>
</reference>
<reference evidence="3" key="1">
    <citation type="submission" date="2015-12" db="EMBL/GenBank/DDBJ databases">
        <title>Update maize B73 reference genome by single molecule sequencing technologies.</title>
        <authorList>
            <consortium name="Maize Genome Sequencing Project"/>
            <person name="Ware D."/>
        </authorList>
    </citation>
    <scope>NUCLEOTIDE SEQUENCE [LARGE SCALE GENOMIC DNA]</scope>
    <source>
        <strain evidence="3">cv. B73</strain>
    </source>
</reference>
<keyword evidence="3" id="KW-1185">Reference proteome</keyword>
<gene>
    <name evidence="2" type="primary">LOC103650821</name>
</gene>
<feature type="compositionally biased region" description="Polar residues" evidence="1">
    <location>
        <begin position="177"/>
        <end position="191"/>
    </location>
</feature>
<protein>
    <submittedName>
        <fullName evidence="2">Uncharacterized protein</fullName>
    </submittedName>
</protein>
<feature type="compositionally biased region" description="Low complexity" evidence="1">
    <location>
        <begin position="30"/>
        <end position="45"/>
    </location>
</feature>
<feature type="region of interest" description="Disordered" evidence="1">
    <location>
        <begin position="1"/>
        <end position="114"/>
    </location>
</feature>
<dbReference type="OrthoDB" id="688058at2759"/>
<dbReference type="Gramene" id="Zm00001eb142760_T001">
    <property type="protein sequence ID" value="Zm00001eb142760_P001"/>
    <property type="gene ID" value="Zm00001eb142760"/>
</dbReference>
<sequence>MASLAMRPPDLGHAPRSPRRRWPATTVETASRAARASLLRLAGAARHGRPSFPITPRSAPRPRSCSRTPTHSPAAPLPHAGRGRDGVRGVGRRRGRAPAAGVGAGGGAGAQRGCKVAPEPKELEEGTAALPSMPGSPSFRYYCQKKTAAVDRIVADAIDADDTVRIRATARQLSNRSEITANKAQDSNEVSQPKGGTKWLRFSGLSIVAAAWHKHNLFSRQRSKPSPPPAAASDASSQP</sequence>
<dbReference type="AlphaFoldDB" id="A0A804N8C3"/>
<reference evidence="2" key="2">
    <citation type="submission" date="2019-07" db="EMBL/GenBank/DDBJ databases">
        <authorList>
            <person name="Seetharam A."/>
            <person name="Woodhouse M."/>
            <person name="Cannon E."/>
        </authorList>
    </citation>
    <scope>NUCLEOTIDE SEQUENCE [LARGE SCALE GENOMIC DNA]</scope>
    <source>
        <strain evidence="2">cv. B73</strain>
    </source>
</reference>
<evidence type="ECO:0000256" key="1">
    <source>
        <dbReference type="SAM" id="MobiDB-lite"/>
    </source>
</evidence>
<dbReference type="EnsemblPlants" id="Zm00001eb142760_T001">
    <property type="protein sequence ID" value="Zm00001eb142760_P001"/>
    <property type="gene ID" value="Zm00001eb142760"/>
</dbReference>
<feature type="region of interest" description="Disordered" evidence="1">
    <location>
        <begin position="218"/>
        <end position="239"/>
    </location>
</feature>
<feature type="compositionally biased region" description="Low complexity" evidence="1">
    <location>
        <begin position="55"/>
        <end position="73"/>
    </location>
</feature>
<evidence type="ECO:0000313" key="3">
    <source>
        <dbReference type="Proteomes" id="UP000007305"/>
    </source>
</evidence>
<organism evidence="2 3">
    <name type="scientific">Zea mays</name>
    <name type="common">Maize</name>
    <dbReference type="NCBI Taxonomy" id="4577"/>
    <lineage>
        <taxon>Eukaryota</taxon>
        <taxon>Viridiplantae</taxon>
        <taxon>Streptophyta</taxon>
        <taxon>Embryophyta</taxon>
        <taxon>Tracheophyta</taxon>
        <taxon>Spermatophyta</taxon>
        <taxon>Magnoliopsida</taxon>
        <taxon>Liliopsida</taxon>
        <taxon>Poales</taxon>
        <taxon>Poaceae</taxon>
        <taxon>PACMAD clade</taxon>
        <taxon>Panicoideae</taxon>
        <taxon>Andropogonodae</taxon>
        <taxon>Andropogoneae</taxon>
        <taxon>Tripsacinae</taxon>
        <taxon>Zea</taxon>
    </lineage>
</organism>
<evidence type="ECO:0000313" key="2">
    <source>
        <dbReference type="EnsemblPlants" id="Zm00001eb142760_P001"/>
    </source>
</evidence>
<name>A0A804N8C3_MAIZE</name>
<proteinExistence type="predicted"/>
<dbReference type="Gramene" id="Zm00001eb142760_T002">
    <property type="protein sequence ID" value="Zm00001eb142760_P002"/>
    <property type="gene ID" value="Zm00001eb142760"/>
</dbReference>